<dbReference type="Proteomes" id="UP001195483">
    <property type="component" value="Unassembled WGS sequence"/>
</dbReference>
<accession>A0AAE0VS42</accession>
<name>A0AAE0VS42_9BIVA</name>
<comment type="caution">
    <text evidence="1">The sequence shown here is derived from an EMBL/GenBank/DDBJ whole genome shotgun (WGS) entry which is preliminary data.</text>
</comment>
<keyword evidence="2" id="KW-1185">Reference proteome</keyword>
<reference evidence="1" key="1">
    <citation type="journal article" date="2021" name="Genome Biol. Evol.">
        <title>A High-Quality Reference Genome for a Parasitic Bivalve with Doubly Uniparental Inheritance (Bivalvia: Unionida).</title>
        <authorList>
            <person name="Smith C.H."/>
        </authorList>
    </citation>
    <scope>NUCLEOTIDE SEQUENCE</scope>
    <source>
        <strain evidence="1">CHS0354</strain>
    </source>
</reference>
<proteinExistence type="predicted"/>
<feature type="non-terminal residue" evidence="1">
    <location>
        <position position="1"/>
    </location>
</feature>
<dbReference type="AlphaFoldDB" id="A0AAE0VS42"/>
<reference evidence="1" key="3">
    <citation type="submission" date="2023-05" db="EMBL/GenBank/DDBJ databases">
        <authorList>
            <person name="Smith C.H."/>
        </authorList>
    </citation>
    <scope>NUCLEOTIDE SEQUENCE</scope>
    <source>
        <strain evidence="1">CHS0354</strain>
        <tissue evidence="1">Mantle</tissue>
    </source>
</reference>
<feature type="non-terminal residue" evidence="1">
    <location>
        <position position="62"/>
    </location>
</feature>
<protein>
    <submittedName>
        <fullName evidence="1">Uncharacterized protein</fullName>
    </submittedName>
</protein>
<organism evidence="1 2">
    <name type="scientific">Potamilus streckersoni</name>
    <dbReference type="NCBI Taxonomy" id="2493646"/>
    <lineage>
        <taxon>Eukaryota</taxon>
        <taxon>Metazoa</taxon>
        <taxon>Spiralia</taxon>
        <taxon>Lophotrochozoa</taxon>
        <taxon>Mollusca</taxon>
        <taxon>Bivalvia</taxon>
        <taxon>Autobranchia</taxon>
        <taxon>Heteroconchia</taxon>
        <taxon>Palaeoheterodonta</taxon>
        <taxon>Unionida</taxon>
        <taxon>Unionoidea</taxon>
        <taxon>Unionidae</taxon>
        <taxon>Ambleminae</taxon>
        <taxon>Lampsilini</taxon>
        <taxon>Potamilus</taxon>
    </lineage>
</organism>
<evidence type="ECO:0000313" key="1">
    <source>
        <dbReference type="EMBL" id="KAK3586995.1"/>
    </source>
</evidence>
<evidence type="ECO:0000313" key="2">
    <source>
        <dbReference type="Proteomes" id="UP001195483"/>
    </source>
</evidence>
<dbReference type="EMBL" id="JAEAOA010001593">
    <property type="protein sequence ID" value="KAK3586995.1"/>
    <property type="molecule type" value="Genomic_DNA"/>
</dbReference>
<gene>
    <name evidence="1" type="ORF">CHS0354_026713</name>
</gene>
<sequence>QRKLEVVEQNGFGMDCGTPEIHVYHAVCIHCSIHVQRINQALISERSIRQTKSVELSHHALR</sequence>
<reference evidence="1" key="2">
    <citation type="journal article" date="2021" name="Genome Biol. Evol.">
        <title>Developing a high-quality reference genome for a parasitic bivalve with doubly uniparental inheritance (Bivalvia: Unionida).</title>
        <authorList>
            <person name="Smith C.H."/>
        </authorList>
    </citation>
    <scope>NUCLEOTIDE SEQUENCE</scope>
    <source>
        <strain evidence="1">CHS0354</strain>
        <tissue evidence="1">Mantle</tissue>
    </source>
</reference>